<organism evidence="1 2">
    <name type="scientific">Naganishia vaughanmartiniae</name>
    <dbReference type="NCBI Taxonomy" id="1424756"/>
    <lineage>
        <taxon>Eukaryota</taxon>
        <taxon>Fungi</taxon>
        <taxon>Dikarya</taxon>
        <taxon>Basidiomycota</taxon>
        <taxon>Agaricomycotina</taxon>
        <taxon>Tremellomycetes</taxon>
        <taxon>Filobasidiales</taxon>
        <taxon>Filobasidiaceae</taxon>
        <taxon>Naganishia</taxon>
    </lineage>
</organism>
<proteinExistence type="predicted"/>
<reference evidence="1" key="1">
    <citation type="submission" date="2023-04" db="EMBL/GenBank/DDBJ databases">
        <title>Draft Genome sequencing of Naganishia species isolated from polar environments using Oxford Nanopore Technology.</title>
        <authorList>
            <person name="Leo P."/>
            <person name="Venkateswaran K."/>
        </authorList>
    </citation>
    <scope>NUCLEOTIDE SEQUENCE</scope>
    <source>
        <strain evidence="1">MNA-CCFEE 5425</strain>
    </source>
</reference>
<dbReference type="EMBL" id="JASBWU010000007">
    <property type="protein sequence ID" value="KAJ9120035.1"/>
    <property type="molecule type" value="Genomic_DNA"/>
</dbReference>
<keyword evidence="2" id="KW-1185">Reference proteome</keyword>
<accession>A0ACC2X8W9</accession>
<comment type="caution">
    <text evidence="1">The sequence shown here is derived from an EMBL/GenBank/DDBJ whole genome shotgun (WGS) entry which is preliminary data.</text>
</comment>
<sequence length="629" mass="67862">MRHAISLAIPISFISSKSGNANTYLIAAFLLSLTASSTAVTLSTTAGIETLHNRTYSFLFALAYLACTYYCRQLTGAEPMSATVKAMRDKKAATVALAGSGLLVLTFAVNGKERLVPQPIALPLLLLSAVLFVGGTISAVSGTSSSSGRRVSEAEHAADSETAVEWTSTSSALATLSLTLLFTAIAQGHSAHSILKAPSSVLLSQAFVFLAATVAALVLPTSKSGMEQISRSGSYSNLSDAVGTGKGNAESEGRQMDGIVSDDGRDVESGVAAGKGSNGDAKLDQSDATITSHFDHTNLTSNAAKEGWIKKACWALFLLPLVAWIGTTTRAALAPIDGVVMGGEVGVKGYGWLREADYDIVIAYYDEDVAILRNTIETVKSEIRAYHTTKVIVYAKGPTYTSGGGDREAMHKLRKEVGADEVVALKNVGREGETYLNHITRHYDSLTSPLGRQTLFIQPHLAWDWLFLPRMEKVLTDTTGFVSFGPYLNASCTKDGNEIDSHGQSHPRIAQIYSSFQGDLCPADGFSITWAGQFMASRKRIWGNKKSTYANLLEFFHVPKLAEDDAAYATTRKEWIWKEGWWNSEESNPTLGHALERSWPAVFQCSDLRLAEKCQREAEIDPAFCQCSD</sequence>
<evidence type="ECO:0000313" key="1">
    <source>
        <dbReference type="EMBL" id="KAJ9120035.1"/>
    </source>
</evidence>
<evidence type="ECO:0000313" key="2">
    <source>
        <dbReference type="Proteomes" id="UP001243375"/>
    </source>
</evidence>
<protein>
    <submittedName>
        <fullName evidence="1">Uncharacterized protein</fullName>
    </submittedName>
</protein>
<name>A0ACC2X8W9_9TREE</name>
<gene>
    <name evidence="1" type="ORF">QFC22_002932</name>
</gene>
<dbReference type="Proteomes" id="UP001243375">
    <property type="component" value="Unassembled WGS sequence"/>
</dbReference>